<feature type="domain" description="PX" evidence="4">
    <location>
        <begin position="1"/>
        <end position="108"/>
    </location>
</feature>
<evidence type="ECO:0000256" key="3">
    <source>
        <dbReference type="ARBA" id="ARBA00022927"/>
    </source>
</evidence>
<dbReference type="EMBL" id="OU892277">
    <property type="protein sequence ID" value="CAG9759938.1"/>
    <property type="molecule type" value="Genomic_DNA"/>
</dbReference>
<dbReference type="InterPro" id="IPR037836">
    <property type="entry name" value="SNX17_FERM-like_dom"/>
</dbReference>
<dbReference type="PROSITE" id="PS50195">
    <property type="entry name" value="PX"/>
    <property type="match status" value="1"/>
</dbReference>
<dbReference type="Proteomes" id="UP001152799">
    <property type="component" value="Chromosome 1"/>
</dbReference>
<organism evidence="5 6">
    <name type="scientific">Ceutorhynchus assimilis</name>
    <name type="common">cabbage seed weevil</name>
    <dbReference type="NCBI Taxonomy" id="467358"/>
    <lineage>
        <taxon>Eukaryota</taxon>
        <taxon>Metazoa</taxon>
        <taxon>Ecdysozoa</taxon>
        <taxon>Arthropoda</taxon>
        <taxon>Hexapoda</taxon>
        <taxon>Insecta</taxon>
        <taxon>Pterygota</taxon>
        <taxon>Neoptera</taxon>
        <taxon>Endopterygota</taxon>
        <taxon>Coleoptera</taxon>
        <taxon>Polyphaga</taxon>
        <taxon>Cucujiformia</taxon>
        <taxon>Curculionidae</taxon>
        <taxon>Ceutorhynchinae</taxon>
        <taxon>Ceutorhynchus</taxon>
    </lineage>
</organism>
<proteinExistence type="inferred from homology"/>
<dbReference type="Gene3D" id="1.20.80.60">
    <property type="match status" value="1"/>
</dbReference>
<dbReference type="GO" id="GO:0035091">
    <property type="term" value="F:phosphatidylinositol binding"/>
    <property type="evidence" value="ECO:0007669"/>
    <property type="project" value="InterPro"/>
</dbReference>
<dbReference type="GO" id="GO:0006886">
    <property type="term" value="P:intracellular protein transport"/>
    <property type="evidence" value="ECO:0007669"/>
    <property type="project" value="TreeGrafter"/>
</dbReference>
<dbReference type="InterPro" id="IPR048763">
    <property type="entry name" value="SNX17-31_FERM_F1"/>
</dbReference>
<evidence type="ECO:0000313" key="6">
    <source>
        <dbReference type="Proteomes" id="UP001152799"/>
    </source>
</evidence>
<dbReference type="Gene3D" id="3.30.1520.10">
    <property type="entry name" value="Phox-like domain"/>
    <property type="match status" value="1"/>
</dbReference>
<dbReference type="AlphaFoldDB" id="A0A9N9ME17"/>
<dbReference type="InterPro" id="IPR036871">
    <property type="entry name" value="PX_dom_sf"/>
</dbReference>
<dbReference type="OrthoDB" id="5772781at2759"/>
<sequence>MHFSIPDTQELKEANGSTFIGYNIHINGAFHCTLRYKQMHNLNEQLKKEFANDYLPPFPPKKLLPLTSGQLEERRILLEKYIQTVGQDSKFVSSELLCGFFLSAQQESSRKRETYVNLKIYTFNYYPVKTRIRITTSSFDSTEKVLIKTLKQINLPIEYNQYFSLYLIKIENSSDIVVVRKLFDFESPYLTQQVLRSPTKIVIRKSYWDTIYDNEIMKDPVALNLLYKQILSEIERGSIHTTPPIKVQLEKLKLRLAKKEYILFAQKQKDYGFMQFAQCYSDFPKPQTKVSVAIGDKELRIRLLDQFLYAEDAFKVTRMRCWRITTTNNKSPIHLENGHSTQVPSNLELSFEYLKSKDKLEWITINSDQAILMSVCLRSLVEELLMKKNGFKKPNSFKSSRKWTYMKRDGTCQCITINNDLNNSDDQGSQSDHSYAAQEPFSMKTLQENFSSVLFKNGREFIENHAFEGIGDEDL</sequence>
<dbReference type="GO" id="GO:0005769">
    <property type="term" value="C:early endosome"/>
    <property type="evidence" value="ECO:0007669"/>
    <property type="project" value="TreeGrafter"/>
</dbReference>
<dbReference type="Pfam" id="PF21271">
    <property type="entry name" value="SNX17-31_F2_FERM"/>
    <property type="match status" value="1"/>
</dbReference>
<dbReference type="InterPro" id="IPR048767">
    <property type="entry name" value="SNX17-31_FERM_F2"/>
</dbReference>
<accession>A0A9N9ME17</accession>
<protein>
    <recommendedName>
        <fullName evidence="4">PX domain-containing protein</fullName>
    </recommendedName>
</protein>
<gene>
    <name evidence="5" type="ORF">CEUTPL_LOCUS674</name>
</gene>
<evidence type="ECO:0000259" key="4">
    <source>
        <dbReference type="PROSITE" id="PS50195"/>
    </source>
</evidence>
<comment type="similarity">
    <text evidence="1">Belongs to the sorting nexin family.</text>
</comment>
<dbReference type="PANTHER" id="PTHR12431">
    <property type="entry name" value="SORTING NEXIN 17 AND 27"/>
    <property type="match status" value="1"/>
</dbReference>
<dbReference type="Gene3D" id="2.30.29.30">
    <property type="entry name" value="Pleckstrin-homology domain (PH domain)/Phosphotyrosine-binding domain (PTB)"/>
    <property type="match status" value="1"/>
</dbReference>
<dbReference type="Pfam" id="PF21273">
    <property type="entry name" value="SNX17-27-31_F1_FERM"/>
    <property type="match status" value="1"/>
</dbReference>
<dbReference type="Pfam" id="PF18116">
    <property type="entry name" value="SNX17_FERM_C"/>
    <property type="match status" value="1"/>
</dbReference>
<dbReference type="CDD" id="cd13337">
    <property type="entry name" value="FERM-like_C_SNX17"/>
    <property type="match status" value="1"/>
</dbReference>
<evidence type="ECO:0000313" key="5">
    <source>
        <dbReference type="EMBL" id="CAG9759938.1"/>
    </source>
</evidence>
<dbReference type="InterPro" id="IPR040842">
    <property type="entry name" value="SNX17/31_FERM"/>
</dbReference>
<reference evidence="5" key="1">
    <citation type="submission" date="2022-01" db="EMBL/GenBank/DDBJ databases">
        <authorList>
            <person name="King R."/>
        </authorList>
    </citation>
    <scope>NUCLEOTIDE SEQUENCE</scope>
</reference>
<dbReference type="FunFam" id="2.30.29.30:FF:000145">
    <property type="entry name" value="Sorting nexin-17 isoform1"/>
    <property type="match status" value="1"/>
</dbReference>
<dbReference type="FunFam" id="3.30.1520.10:FF:000008">
    <property type="entry name" value="Sorting nexin-17 isoform1"/>
    <property type="match status" value="1"/>
</dbReference>
<evidence type="ECO:0000256" key="1">
    <source>
        <dbReference type="ARBA" id="ARBA00010883"/>
    </source>
</evidence>
<dbReference type="InterPro" id="IPR001683">
    <property type="entry name" value="PX_dom"/>
</dbReference>
<keyword evidence="3" id="KW-0653">Protein transport</keyword>
<dbReference type="InterPro" id="IPR011993">
    <property type="entry name" value="PH-like_dom_sf"/>
</dbReference>
<keyword evidence="6" id="KW-1185">Reference proteome</keyword>
<dbReference type="PANTHER" id="PTHR12431:SF14">
    <property type="entry name" value="LD15323P"/>
    <property type="match status" value="1"/>
</dbReference>
<keyword evidence="2" id="KW-0813">Transport</keyword>
<dbReference type="SMART" id="SM00312">
    <property type="entry name" value="PX"/>
    <property type="match status" value="1"/>
</dbReference>
<dbReference type="Gene3D" id="3.10.20.90">
    <property type="entry name" value="Phosphatidylinositol 3-kinase Catalytic Subunit, Chain A, domain 1"/>
    <property type="match status" value="1"/>
</dbReference>
<evidence type="ECO:0000256" key="2">
    <source>
        <dbReference type="ARBA" id="ARBA00022448"/>
    </source>
</evidence>
<dbReference type="Pfam" id="PF00787">
    <property type="entry name" value="PX"/>
    <property type="match status" value="1"/>
</dbReference>
<dbReference type="GO" id="GO:0032456">
    <property type="term" value="P:endocytic recycling"/>
    <property type="evidence" value="ECO:0007669"/>
    <property type="project" value="TreeGrafter"/>
</dbReference>
<name>A0A9N9ME17_9CUCU</name>
<dbReference type="SUPFAM" id="SSF64268">
    <property type="entry name" value="PX domain"/>
    <property type="match status" value="1"/>
</dbReference>